<name>A0AAV4QH49_CAEEX</name>
<gene>
    <name evidence="1" type="ORF">CEXT_226221</name>
</gene>
<dbReference type="AlphaFoldDB" id="A0AAV4QH49"/>
<evidence type="ECO:0000313" key="1">
    <source>
        <dbReference type="EMBL" id="GIY08236.1"/>
    </source>
</evidence>
<sequence length="125" mass="14525">MTHTYSFELVKSDRSTCAIPYHTRQHQHPSSNVLDKLANATVILFKAAVHIEFIFLSVNRENFLRSTPRKRRTSHRPRLKWARDRIAKYASRIVPNLVTEKDQPPRELSKSRVGVEQPGQALLYC</sequence>
<proteinExistence type="predicted"/>
<protein>
    <submittedName>
        <fullName evidence="1">Uncharacterized protein</fullName>
    </submittedName>
</protein>
<keyword evidence="2" id="KW-1185">Reference proteome</keyword>
<comment type="caution">
    <text evidence="1">The sequence shown here is derived from an EMBL/GenBank/DDBJ whole genome shotgun (WGS) entry which is preliminary data.</text>
</comment>
<dbReference type="Proteomes" id="UP001054945">
    <property type="component" value="Unassembled WGS sequence"/>
</dbReference>
<accession>A0AAV4QH49</accession>
<organism evidence="1 2">
    <name type="scientific">Caerostris extrusa</name>
    <name type="common">Bark spider</name>
    <name type="synonym">Caerostris bankana</name>
    <dbReference type="NCBI Taxonomy" id="172846"/>
    <lineage>
        <taxon>Eukaryota</taxon>
        <taxon>Metazoa</taxon>
        <taxon>Ecdysozoa</taxon>
        <taxon>Arthropoda</taxon>
        <taxon>Chelicerata</taxon>
        <taxon>Arachnida</taxon>
        <taxon>Araneae</taxon>
        <taxon>Araneomorphae</taxon>
        <taxon>Entelegynae</taxon>
        <taxon>Araneoidea</taxon>
        <taxon>Araneidae</taxon>
        <taxon>Caerostris</taxon>
    </lineage>
</organism>
<reference evidence="1 2" key="1">
    <citation type="submission" date="2021-06" db="EMBL/GenBank/DDBJ databases">
        <title>Caerostris extrusa draft genome.</title>
        <authorList>
            <person name="Kono N."/>
            <person name="Arakawa K."/>
        </authorList>
    </citation>
    <scope>NUCLEOTIDE SEQUENCE [LARGE SCALE GENOMIC DNA]</scope>
</reference>
<dbReference type="EMBL" id="BPLR01006217">
    <property type="protein sequence ID" value="GIY08236.1"/>
    <property type="molecule type" value="Genomic_DNA"/>
</dbReference>
<evidence type="ECO:0000313" key="2">
    <source>
        <dbReference type="Proteomes" id="UP001054945"/>
    </source>
</evidence>